<feature type="region of interest" description="Disordered" evidence="2">
    <location>
        <begin position="1864"/>
        <end position="1899"/>
    </location>
</feature>
<protein>
    <submittedName>
        <fullName evidence="4">Adenine-specific DNA methylase, N12 class</fullName>
    </submittedName>
</protein>
<dbReference type="InterPro" id="IPR038718">
    <property type="entry name" value="SNF2-like_sf"/>
</dbReference>
<gene>
    <name evidence="4" type="ORF">HLUCCA11_21205</name>
</gene>
<dbReference type="InterPro" id="IPR029063">
    <property type="entry name" value="SAM-dependent_MTases_sf"/>
</dbReference>
<dbReference type="PATRIC" id="fig|1666911.3.peg.3199"/>
<feature type="compositionally biased region" description="Basic and acidic residues" evidence="2">
    <location>
        <begin position="1880"/>
        <end position="1889"/>
    </location>
</feature>
<feature type="compositionally biased region" description="Low complexity" evidence="2">
    <location>
        <begin position="2349"/>
        <end position="2365"/>
    </location>
</feature>
<evidence type="ECO:0000256" key="1">
    <source>
        <dbReference type="SAM" id="Coils"/>
    </source>
</evidence>
<dbReference type="InterPro" id="IPR014001">
    <property type="entry name" value="Helicase_ATP-bd"/>
</dbReference>
<feature type="compositionally biased region" description="Polar residues" evidence="2">
    <location>
        <begin position="2390"/>
        <end position="2399"/>
    </location>
</feature>
<proteinExistence type="predicted"/>
<feature type="compositionally biased region" description="Polar residues" evidence="2">
    <location>
        <begin position="1754"/>
        <end position="1771"/>
    </location>
</feature>
<feature type="region of interest" description="Disordered" evidence="2">
    <location>
        <begin position="1709"/>
        <end position="1797"/>
    </location>
</feature>
<dbReference type="Pfam" id="PF04851">
    <property type="entry name" value="ResIII"/>
    <property type="match status" value="1"/>
</dbReference>
<evidence type="ECO:0000313" key="4">
    <source>
        <dbReference type="EMBL" id="KPQ32540.1"/>
    </source>
</evidence>
<dbReference type="SMART" id="SM00487">
    <property type="entry name" value="DEXDc"/>
    <property type="match status" value="1"/>
</dbReference>
<feature type="coiled-coil region" evidence="1">
    <location>
        <begin position="1514"/>
        <end position="1545"/>
    </location>
</feature>
<dbReference type="GO" id="GO:0032259">
    <property type="term" value="P:methylation"/>
    <property type="evidence" value="ECO:0007669"/>
    <property type="project" value="UniProtKB-KW"/>
</dbReference>
<dbReference type="STRING" id="1666911.HLUCCA11_21205"/>
<evidence type="ECO:0000256" key="2">
    <source>
        <dbReference type="SAM" id="MobiDB-lite"/>
    </source>
</evidence>
<dbReference type="GO" id="GO:0008168">
    <property type="term" value="F:methyltransferase activity"/>
    <property type="evidence" value="ECO:0007669"/>
    <property type="project" value="UniProtKB-KW"/>
</dbReference>
<keyword evidence="4" id="KW-0808">Transferase</keyword>
<sequence>MANYHITDTDDLAGGGAKTKARKNIAAIRLLKELEKEQRSATSEEQAILIRYAGWGVAADIFTTKKEWATLREELEGALTEDEFAAARASTINAFYTDVDIAAEIYKGVERLGFTGGAVLDPSMGATGIFEGMMPPEMASRSQISGIELDSISGRIASQLYPESTVYVQGFQNVILPDDHFDLTISNVPFSEVGVKDPRYKNQPVHTLHDYFFAKGLDKVRPGGLLVYITSTGTMQSAKGEPFRQYLSDRANLVGAMRLPGDAFKKNAGTEVTTDLIILQKLGDGIEPNGVAWTALEKTNILDSEGEPLKTNEYYAKRPALMLGELCDDKLYPGRLALKGDGRDIAQAIRQAFGTLPEAIYQQRLNLETEDERILVPPELQTKVKQSAFTLYNGELMVRSGNYLEPKELTGKPYERIIGLMSVRDAVQRVFDVQLREGTDLELEEAQALLSKTYDNFVKANGYIHADGNKRVYQRDPDYPLLLALEKYDPEEKTAKKTDIFSKRTIQAHKPRTEAENAKEGLLFSLNEYGKVDIDYIAKLTSQSKLEVILELQKEQLIFRDPAAKEWQTQDEYLSGNVKKKLEIAREAAEGDSQFATNVEALEAVQPEPLLPGDIDVRLGSIWVPEADVETFAKELLGVEKGIRISHSQSANRWYVNARASMRDLSSNIDIYGTDDVEATQLIELALNLRNPTVYKPDPNDPDRKVIDQDRTAAARLKQEEIKGKFKDWVWQDPERTTRLTDRYNDIFNTHRERQYDGSHLELPGKNPNFVLRKHQADAVYRSLSGNMLLAHVVGAGKTAEMTCSAMEQKRLGLASKPMFVVPNHLLEQWAGEIKHLYPTANILAATKKDSSAANRQQLMSRIATGQWDAVVVTHTAFEKLQLSEAAQTQFLSEEYEKVREAILSLSKGGEESRRVMKDLERKKLSLEGRIDEVANSSAKDNTLTFEQLGIDLLVVDESHYFKNLGYVTKMRNIAGLPNIESKRAFDMHMKVRYMAQVRGEGKGVIFATGTPIANSMAELYTVQRYLQPEELERMGLASFDDWASVFGETVTSAELAATGKFQVKTRFSSFVNLPELMSSVRQVMDIQTADMLKLPVPELLGGKPTVIAVPATDDQLAYMEKLVKRAENMRNVDPKDDNMLKLTGNGRSASADMRLLFANEPDDPESKINRFVGDAFDFWKEHGSNKTHLVFCDLGTPKKAGEFSLYQDIKNKLVRRGVPESAIAFAQDYKTDAQKLQLQQNFNKGKIAILLSGAQLETGFNGQRKLARISHLTVPWRPDQIEQRDGRMIRQGNENDVVESRRYVTQGRNGQPGIDGYFWQTLETKAGFIEQVMKGSTDIRRMSDVSTEALNYSEIKAIATGNPLIMEKATLDNTIRQLTAQKRSHTNTNYRIRQELNKLPDRIDRLAAAVEATTADIAATEKAHQGGEITLFGQTLRLEQEDEIGKRIRSTADAITQKPGKSDQKIGNFGKFNLYIQSTGDGFTASTYLRIEGQGKYHKGKILGSKVAAYRPLKELKTDLEKTLDELTSQLADQKKNFKDLSGQTDKPFSKEDELATAIKRLAEVHEGLKVEVKNQGQRRVAAPEQQETSAASGIAQLITTVGLERSVLSPEGFYLSLQSAEGNADLVIDSNDGKRLSFKTDIEDKDFQAKALTVIFQIDEAGLLTLESAQADDLPNISEALLAERFAQCVANHSYIHSLTTETIATEETKPGQAIAPKEKEVEAASFTPTEKGTPEAEGVLPDISQIRDRSSTQLTEESSSHINPTTQAGEIKEKVTVGKQKTETETSKQSHNSNNETASFFEHLAATQNVRVSPPSEEEAVTFRIKSLYSGVEEEVTLPATIPNHSVSVTQVEERNGFDIEPAVPTSEEQNPVPVETKQENLEASKRSPSSNNKTASFSEHLAATQNVRVVPPSEDIAQKALRIQLDANIKEAQEHSANGPSIYSGEHITISRNPQQKGIEVRFAEKPSKQWTQELKALKFRFSNKDGDARWYRKESSVSMPLLMAIAKKYEQATVIANQSSAAPKAIASIKAPSQQPKRAERNAANLIHTAGLASKVMTGETFHLRVENGSLNDLVIESHQVGNGERLLYLSQYLEEGQERAMDCEVVFAISQDGELRLEETATRNVLGSGEIRQRHGGDRSFAGLITRNLINDSYAERVLHPDLPTVEKAAPAPMALAEKRRAPEAVAPDLATNKIESKEIAIEAFEKTSIVEPKEQPGIPEQTAAKFIHTAGLATKLVQQDSFRLKVDNGVFNPLVVESTLQADGARQVRLSLSTTKNAQPSRLVAETVFAVNEAGQLSLKETATLNPVTTELARNPTGDPVFAGMMMRTLIDQRYAEHIRQPRTSTRQEQSSSSEQPQISRAVPVEIQPGTPVQMDLDLSAQQLSRHTQRSPAPTVVQLSPLPKSTPPNAPQKVETKQLQIAHRPTSTEATQITTPVKSLSQHHLSASTSKTSLTASSIVQRAIEQRDTKLHDSLTSADPTASVSIQKLRDWYVAVQHQQKQPAPEQLESIRQKGVEAAPTGSTRLSANEVQAMNRDIEQFTSRRPETTLEDLRTWYRANLAGDRAQLAAIQKIAQAAKASEKGSVQLRPTDQLRMDKEISRLQAQIVSQIEPNLRSIWSMATANRLTEPCDEGKTIFPGQNYSIISSQDNTLTLIHNASERRLSLSESGEVLENSLTLAHTKEIHAIAQKMTEIVSSSRTPQIQV</sequence>
<keyword evidence="1" id="KW-0175">Coiled coil</keyword>
<keyword evidence="4" id="KW-0489">Methyltransferase</keyword>
<dbReference type="InterPro" id="IPR052933">
    <property type="entry name" value="DNA_Protect_Modify"/>
</dbReference>
<evidence type="ECO:0000259" key="3">
    <source>
        <dbReference type="SMART" id="SM00487"/>
    </source>
</evidence>
<feature type="region of interest" description="Disordered" evidence="2">
    <location>
        <begin position="2390"/>
        <end position="2419"/>
    </location>
</feature>
<dbReference type="GO" id="GO:0003677">
    <property type="term" value="F:DNA binding"/>
    <property type="evidence" value="ECO:0007669"/>
    <property type="project" value="InterPro"/>
</dbReference>
<dbReference type="InterPro" id="IPR027417">
    <property type="entry name" value="P-loop_NTPase"/>
</dbReference>
<organism evidence="4 5">
    <name type="scientific">Phormidesmis priestleyi Ana</name>
    <dbReference type="NCBI Taxonomy" id="1666911"/>
    <lineage>
        <taxon>Bacteria</taxon>
        <taxon>Bacillati</taxon>
        <taxon>Cyanobacteriota</taxon>
        <taxon>Cyanophyceae</taxon>
        <taxon>Leptolyngbyales</taxon>
        <taxon>Leptolyngbyaceae</taxon>
        <taxon>Phormidesmis</taxon>
    </lineage>
</organism>
<dbReference type="InterPro" id="IPR006935">
    <property type="entry name" value="Helicase/UvrB_N"/>
</dbReference>
<dbReference type="Proteomes" id="UP000050465">
    <property type="component" value="Unassembled WGS sequence"/>
</dbReference>
<dbReference type="SUPFAM" id="SSF52540">
    <property type="entry name" value="P-loop containing nucleoside triphosphate hydrolases"/>
    <property type="match status" value="2"/>
</dbReference>
<feature type="compositionally biased region" description="Polar residues" evidence="2">
    <location>
        <begin position="1890"/>
        <end position="1899"/>
    </location>
</feature>
<feature type="domain" description="Helicase ATP-binding" evidence="3">
    <location>
        <begin position="768"/>
        <end position="1043"/>
    </location>
</feature>
<comment type="caution">
    <text evidence="4">The sequence shown here is derived from an EMBL/GenBank/DDBJ whole genome shotgun (WGS) entry which is preliminary data.</text>
</comment>
<dbReference type="PANTHER" id="PTHR41313">
    <property type="entry name" value="ADENINE-SPECIFIC METHYLTRANSFERASE"/>
    <property type="match status" value="1"/>
</dbReference>
<evidence type="ECO:0000313" key="5">
    <source>
        <dbReference type="Proteomes" id="UP000050465"/>
    </source>
</evidence>
<reference evidence="4 5" key="1">
    <citation type="submission" date="2015-09" db="EMBL/GenBank/DDBJ databases">
        <title>Identification and resolution of microdiversity through metagenomic sequencing of parallel consortia.</title>
        <authorList>
            <person name="Nelson W.C."/>
            <person name="Romine M.F."/>
            <person name="Lindemann S.R."/>
        </authorList>
    </citation>
    <scope>NUCLEOTIDE SEQUENCE [LARGE SCALE GENOMIC DNA]</scope>
    <source>
        <strain evidence="4">Ana</strain>
    </source>
</reference>
<dbReference type="EMBL" id="LJZR01000053">
    <property type="protein sequence ID" value="KPQ32540.1"/>
    <property type="molecule type" value="Genomic_DNA"/>
</dbReference>
<name>A0A0P8BUN3_9CYAN</name>
<dbReference type="GO" id="GO:0016787">
    <property type="term" value="F:hydrolase activity"/>
    <property type="evidence" value="ECO:0007669"/>
    <property type="project" value="InterPro"/>
</dbReference>
<dbReference type="Gene3D" id="3.40.50.150">
    <property type="entry name" value="Vaccinia Virus protein VP39"/>
    <property type="match status" value="1"/>
</dbReference>
<dbReference type="Gene3D" id="3.40.50.300">
    <property type="entry name" value="P-loop containing nucleotide triphosphate hydrolases"/>
    <property type="match status" value="1"/>
</dbReference>
<dbReference type="Gene3D" id="3.40.50.10810">
    <property type="entry name" value="Tandem AAA-ATPase domain"/>
    <property type="match status" value="1"/>
</dbReference>
<feature type="compositionally biased region" description="Basic and acidic residues" evidence="2">
    <location>
        <begin position="1773"/>
        <end position="1791"/>
    </location>
</feature>
<dbReference type="PANTHER" id="PTHR41313:SF1">
    <property type="entry name" value="DNA METHYLASE ADENINE-SPECIFIC DOMAIN-CONTAINING PROTEIN"/>
    <property type="match status" value="1"/>
</dbReference>
<dbReference type="SUPFAM" id="SSF53335">
    <property type="entry name" value="S-adenosyl-L-methionine-dependent methyltransferases"/>
    <property type="match status" value="1"/>
</dbReference>
<accession>A0A0P8BUN3</accession>
<feature type="region of interest" description="Disordered" evidence="2">
    <location>
        <begin position="2347"/>
        <end position="2370"/>
    </location>
</feature>
<dbReference type="GO" id="GO:0005524">
    <property type="term" value="F:ATP binding"/>
    <property type="evidence" value="ECO:0007669"/>
    <property type="project" value="InterPro"/>
</dbReference>